<name>A0ABZ1QLE3_9ACTN</name>
<keyword evidence="3" id="KW-1185">Reference proteome</keyword>
<accession>A0ABZ1QLE3</accession>
<dbReference type="Proteomes" id="UP001432312">
    <property type="component" value="Chromosome"/>
</dbReference>
<dbReference type="EMBL" id="CP108036">
    <property type="protein sequence ID" value="WUN83404.1"/>
    <property type="molecule type" value="Genomic_DNA"/>
</dbReference>
<gene>
    <name evidence="2" type="ORF">OHA91_35765</name>
</gene>
<organism evidence="2 3">
    <name type="scientific">Streptomyces erythrochromogenes</name>
    <dbReference type="NCBI Taxonomy" id="285574"/>
    <lineage>
        <taxon>Bacteria</taxon>
        <taxon>Bacillati</taxon>
        <taxon>Actinomycetota</taxon>
        <taxon>Actinomycetes</taxon>
        <taxon>Kitasatosporales</taxon>
        <taxon>Streptomycetaceae</taxon>
        <taxon>Streptomyces</taxon>
    </lineage>
</organism>
<sequence>MLAIADAVRRAAQKRLTGREEELGETPEGGAGLVGRPAARPPWKSIIWRLPAGNRGGLPAGPDGRRVGHECGEHPRVEVFGPSDAELVVLDRRRARLDAAGQPGDGPEVGSASFRR</sequence>
<evidence type="ECO:0000313" key="2">
    <source>
        <dbReference type="EMBL" id="WUN83404.1"/>
    </source>
</evidence>
<proteinExistence type="predicted"/>
<protein>
    <submittedName>
        <fullName evidence="2">Uncharacterized protein</fullName>
    </submittedName>
</protein>
<evidence type="ECO:0000256" key="1">
    <source>
        <dbReference type="SAM" id="MobiDB-lite"/>
    </source>
</evidence>
<feature type="region of interest" description="Disordered" evidence="1">
    <location>
        <begin position="14"/>
        <end position="39"/>
    </location>
</feature>
<feature type="region of interest" description="Disordered" evidence="1">
    <location>
        <begin position="97"/>
        <end position="116"/>
    </location>
</feature>
<reference evidence="2" key="1">
    <citation type="submission" date="2022-10" db="EMBL/GenBank/DDBJ databases">
        <title>The complete genomes of actinobacterial strains from the NBC collection.</title>
        <authorList>
            <person name="Joergensen T.S."/>
            <person name="Alvarez Arevalo M."/>
            <person name="Sterndorff E.B."/>
            <person name="Faurdal D."/>
            <person name="Vuksanovic O."/>
            <person name="Mourched A.-S."/>
            <person name="Charusanti P."/>
            <person name="Shaw S."/>
            <person name="Blin K."/>
            <person name="Weber T."/>
        </authorList>
    </citation>
    <scope>NUCLEOTIDE SEQUENCE</scope>
    <source>
        <strain evidence="2">NBC_00303</strain>
    </source>
</reference>
<evidence type="ECO:0000313" key="3">
    <source>
        <dbReference type="Proteomes" id="UP001432312"/>
    </source>
</evidence>